<dbReference type="Gene3D" id="3.40.50.300">
    <property type="entry name" value="P-loop containing nucleotide triphosphate hydrolases"/>
    <property type="match status" value="1"/>
</dbReference>
<dbReference type="CDD" id="cd18139">
    <property type="entry name" value="HLD_clamp_RarA"/>
    <property type="match status" value="1"/>
</dbReference>
<dbReference type="PANTHER" id="PTHR13779:SF7">
    <property type="entry name" value="ATPASE WRNIP1"/>
    <property type="match status" value="1"/>
</dbReference>
<dbReference type="InterPro" id="IPR032423">
    <property type="entry name" value="AAA_assoc_2"/>
</dbReference>
<dbReference type="SUPFAM" id="SSF52540">
    <property type="entry name" value="P-loop containing nucleoside triphosphate hydrolases"/>
    <property type="match status" value="1"/>
</dbReference>
<evidence type="ECO:0000256" key="6">
    <source>
        <dbReference type="ARBA" id="ARBA00022840"/>
    </source>
</evidence>
<organism evidence="8 9">
    <name type="scientific">Marinomonas primoryensis</name>
    <dbReference type="NCBI Taxonomy" id="178399"/>
    <lineage>
        <taxon>Bacteria</taxon>
        <taxon>Pseudomonadati</taxon>
        <taxon>Pseudomonadota</taxon>
        <taxon>Gammaproteobacteria</taxon>
        <taxon>Oceanospirillales</taxon>
        <taxon>Oceanospirillaceae</taxon>
        <taxon>Marinomonas</taxon>
    </lineage>
</organism>
<dbReference type="FunFam" id="1.20.272.10:FF:000001">
    <property type="entry name" value="Putative AAA family ATPase"/>
    <property type="match status" value="1"/>
</dbReference>
<dbReference type="RefSeq" id="WP_112140322.1">
    <property type="nucleotide sequence ID" value="NZ_CP016181.1"/>
</dbReference>
<dbReference type="Pfam" id="PF00004">
    <property type="entry name" value="AAA"/>
    <property type="match status" value="1"/>
</dbReference>
<dbReference type="InterPro" id="IPR021886">
    <property type="entry name" value="MgsA_C"/>
</dbReference>
<evidence type="ECO:0000313" key="9">
    <source>
        <dbReference type="Proteomes" id="UP000249898"/>
    </source>
</evidence>
<dbReference type="GO" id="GO:0005524">
    <property type="term" value="F:ATP binding"/>
    <property type="evidence" value="ECO:0007669"/>
    <property type="project" value="UniProtKB-KW"/>
</dbReference>
<comment type="function">
    <text evidence="1">DNA-dependent ATPase that plays important roles in cellular responses to stalled DNA replication processes.</text>
</comment>
<evidence type="ECO:0000256" key="4">
    <source>
        <dbReference type="ARBA" id="ARBA00022705"/>
    </source>
</evidence>
<dbReference type="SMART" id="SM00382">
    <property type="entry name" value="AAA"/>
    <property type="match status" value="1"/>
</dbReference>
<dbReference type="GO" id="GO:0006261">
    <property type="term" value="P:DNA-templated DNA replication"/>
    <property type="evidence" value="ECO:0007669"/>
    <property type="project" value="TreeGrafter"/>
</dbReference>
<dbReference type="OrthoDB" id="9778364at2"/>
<dbReference type="InterPro" id="IPR003593">
    <property type="entry name" value="AAA+_ATPase"/>
</dbReference>
<accession>A0A2Z4PWB8</accession>
<dbReference type="Pfam" id="PF16193">
    <property type="entry name" value="AAA_assoc_2"/>
    <property type="match status" value="1"/>
</dbReference>
<evidence type="ECO:0000256" key="1">
    <source>
        <dbReference type="ARBA" id="ARBA00002393"/>
    </source>
</evidence>
<evidence type="ECO:0000256" key="5">
    <source>
        <dbReference type="ARBA" id="ARBA00022741"/>
    </source>
</evidence>
<gene>
    <name evidence="8" type="ORF">A8139_18125</name>
</gene>
<dbReference type="GO" id="GO:0000731">
    <property type="term" value="P:DNA synthesis involved in DNA repair"/>
    <property type="evidence" value="ECO:0007669"/>
    <property type="project" value="TreeGrafter"/>
</dbReference>
<keyword evidence="6" id="KW-0067">ATP-binding</keyword>
<name>A0A2Z4PWB8_9GAMM</name>
<evidence type="ECO:0000259" key="7">
    <source>
        <dbReference type="SMART" id="SM00382"/>
    </source>
</evidence>
<dbReference type="InterPro" id="IPR051314">
    <property type="entry name" value="AAA_ATPase_RarA/MGS1/WRNIP1"/>
</dbReference>
<evidence type="ECO:0000256" key="3">
    <source>
        <dbReference type="ARBA" id="ARBA00020776"/>
    </source>
</evidence>
<dbReference type="Pfam" id="PF12002">
    <property type="entry name" value="MgsA_C"/>
    <property type="match status" value="1"/>
</dbReference>
<dbReference type="Proteomes" id="UP000249898">
    <property type="component" value="Chromosome"/>
</dbReference>
<dbReference type="InterPro" id="IPR008921">
    <property type="entry name" value="DNA_pol3_clamp-load_cplx_C"/>
</dbReference>
<dbReference type="InterPro" id="IPR003959">
    <property type="entry name" value="ATPase_AAA_core"/>
</dbReference>
<dbReference type="PANTHER" id="PTHR13779">
    <property type="entry name" value="WERNER HELICASE-INTERACTING PROTEIN 1 FAMILY MEMBER"/>
    <property type="match status" value="1"/>
</dbReference>
<protein>
    <recommendedName>
        <fullName evidence="3">Replication-associated recombination protein A</fullName>
    </recommendedName>
</protein>
<dbReference type="SUPFAM" id="SSF48019">
    <property type="entry name" value="post-AAA+ oligomerization domain-like"/>
    <property type="match status" value="1"/>
</dbReference>
<dbReference type="InterPro" id="IPR027417">
    <property type="entry name" value="P-loop_NTPase"/>
</dbReference>
<dbReference type="Gene3D" id="1.20.272.10">
    <property type="match status" value="1"/>
</dbReference>
<dbReference type="Gene3D" id="1.10.3710.10">
    <property type="entry name" value="DNA polymerase III clamp loader subunits, C-terminal domain"/>
    <property type="match status" value="1"/>
</dbReference>
<dbReference type="AlphaFoldDB" id="A0A2Z4PWB8"/>
<dbReference type="GO" id="GO:0003677">
    <property type="term" value="F:DNA binding"/>
    <property type="evidence" value="ECO:0007669"/>
    <property type="project" value="InterPro"/>
</dbReference>
<dbReference type="CDD" id="cd00009">
    <property type="entry name" value="AAA"/>
    <property type="match status" value="1"/>
</dbReference>
<feature type="domain" description="AAA+ ATPase" evidence="7">
    <location>
        <begin position="49"/>
        <end position="166"/>
    </location>
</feature>
<evidence type="ECO:0000313" key="8">
    <source>
        <dbReference type="EMBL" id="AWY01665.1"/>
    </source>
</evidence>
<evidence type="ECO:0000256" key="2">
    <source>
        <dbReference type="ARBA" id="ARBA00008959"/>
    </source>
</evidence>
<dbReference type="EMBL" id="CP016181">
    <property type="protein sequence ID" value="AWY01665.1"/>
    <property type="molecule type" value="Genomic_DNA"/>
</dbReference>
<keyword evidence="4" id="KW-0235">DNA replication</keyword>
<dbReference type="Gene3D" id="1.10.8.60">
    <property type="match status" value="1"/>
</dbReference>
<proteinExistence type="inferred from homology"/>
<reference evidence="8 9" key="1">
    <citation type="submission" date="2016-06" db="EMBL/GenBank/DDBJ databases">
        <title>The sequenced genome of the ice-adhering bacterium Marinomonas primoryensis, from Antarctica.</title>
        <authorList>
            <person name="Graham L."/>
            <person name="Vance T.D.R."/>
            <person name="Davies P.L."/>
        </authorList>
    </citation>
    <scope>NUCLEOTIDE SEQUENCE [LARGE SCALE GENOMIC DNA]</scope>
    <source>
        <strain evidence="8 9">AceL</strain>
    </source>
</reference>
<dbReference type="GO" id="GO:0008047">
    <property type="term" value="F:enzyme activator activity"/>
    <property type="evidence" value="ECO:0007669"/>
    <property type="project" value="TreeGrafter"/>
</dbReference>
<dbReference type="GO" id="GO:0017116">
    <property type="term" value="F:single-stranded DNA helicase activity"/>
    <property type="evidence" value="ECO:0007669"/>
    <property type="project" value="TreeGrafter"/>
</dbReference>
<dbReference type="FunFam" id="3.40.50.300:FF:000137">
    <property type="entry name" value="Replication-associated recombination protein A"/>
    <property type="match status" value="1"/>
</dbReference>
<dbReference type="GO" id="GO:0016887">
    <property type="term" value="F:ATP hydrolysis activity"/>
    <property type="evidence" value="ECO:0007669"/>
    <property type="project" value="InterPro"/>
</dbReference>
<comment type="similarity">
    <text evidence="2">Belongs to the AAA ATPase family. RarA/MGS1/WRNIP1 subfamily.</text>
</comment>
<dbReference type="FunFam" id="1.10.3710.10:FF:000001">
    <property type="entry name" value="Replication-associated recombination protein A"/>
    <property type="match status" value="1"/>
</dbReference>
<keyword evidence="5" id="KW-0547">Nucleotide-binding</keyword>
<sequence>MKDLFSDVPTKAYQPLAARMRPTSLDDYIGQSHLVGPGKPLRRMVETGHCHSFILWGPPGVGKTTFAQLLSHALDAQFIEMSAVMSGVKEIRAAVDQAKQSRMMSGAQTVLFVDEVHRFNKSQQDAFLPFIEDGTFLFIGATTENPAFELNSALLSRARVYRLKTPSVEDIQLVLVRALQSYEKGMAGSSEGNGLQIDEYFLSVLAQAADGDIRRGLNFLEILSDLVEPGTKVTQEQLEDVLGGSVRRFDRKGDVFYDQISAFHKSVRGSSPDGALYWMARMLDGGCDPLYIARRLLAIASEDIGNADPRALQIGLNAWDVFERVGPGEGNRAIAQAAVYMASAPKSNAVYQAFNQAMSDVAAQPSYEVPVHLRNAPTSLAKSMGHGDEYRYAHNEEHAYAAGENYMPEELANMRYYQPTDRGLEKKINDKLAWLSELDDQSPQQRYADVLKKDIEL</sequence>